<dbReference type="InParanoid" id="C5KM51"/>
<dbReference type="InterPro" id="IPR044855">
    <property type="entry name" value="CoA-Trfase_III_dom3_sf"/>
</dbReference>
<dbReference type="PANTHER" id="PTHR48207:SF3">
    <property type="entry name" value="SUCCINATE--HYDROXYMETHYLGLUTARATE COA-TRANSFERASE"/>
    <property type="match status" value="1"/>
</dbReference>
<dbReference type="CDD" id="cd16503">
    <property type="entry name" value="RING-HC_CHFR"/>
    <property type="match status" value="1"/>
</dbReference>
<comment type="similarity">
    <text evidence="1">Belongs to the CoA-transferase III family.</text>
</comment>
<dbReference type="AlphaFoldDB" id="C5KM51"/>
<keyword evidence="9" id="KW-1185">Reference proteome</keyword>
<dbReference type="Gene3D" id="3.30.40.10">
    <property type="entry name" value="Zinc/RING finger domain, C3HC4 (zinc finger)"/>
    <property type="match status" value="1"/>
</dbReference>
<dbReference type="InterPro" id="IPR001841">
    <property type="entry name" value="Znf_RING"/>
</dbReference>
<evidence type="ECO:0000259" key="7">
    <source>
        <dbReference type="PROSITE" id="PS50089"/>
    </source>
</evidence>
<dbReference type="GO" id="GO:0008270">
    <property type="term" value="F:zinc ion binding"/>
    <property type="evidence" value="ECO:0007669"/>
    <property type="project" value="UniProtKB-KW"/>
</dbReference>
<keyword evidence="4 6" id="KW-0863">Zinc-finger</keyword>
<reference evidence="8 9" key="1">
    <citation type="submission" date="2008-07" db="EMBL/GenBank/DDBJ databases">
        <authorList>
            <person name="El-Sayed N."/>
            <person name="Caler E."/>
            <person name="Inman J."/>
            <person name="Amedeo P."/>
            <person name="Hass B."/>
            <person name="Wortman J."/>
        </authorList>
    </citation>
    <scope>NUCLEOTIDE SEQUENCE [LARGE SCALE GENOMIC DNA]</scope>
    <source>
        <strain evidence="9">ATCC 50983 / TXsc</strain>
    </source>
</reference>
<dbReference type="InterPro" id="IPR023606">
    <property type="entry name" value="CoA-Trfase_III_dom_1_sf"/>
</dbReference>
<dbReference type="InterPro" id="IPR050483">
    <property type="entry name" value="CoA-transferase_III_domain"/>
</dbReference>
<evidence type="ECO:0000256" key="5">
    <source>
        <dbReference type="ARBA" id="ARBA00022833"/>
    </source>
</evidence>
<dbReference type="GeneID" id="9044787"/>
<dbReference type="Pfam" id="PF02515">
    <property type="entry name" value="CoA_transf_3"/>
    <property type="match status" value="1"/>
</dbReference>
<dbReference type="RefSeq" id="XP_002782617.1">
    <property type="nucleotide sequence ID" value="XM_002782571.1"/>
</dbReference>
<dbReference type="PROSITE" id="PS00518">
    <property type="entry name" value="ZF_RING_1"/>
    <property type="match status" value="1"/>
</dbReference>
<accession>C5KM51</accession>
<evidence type="ECO:0000256" key="4">
    <source>
        <dbReference type="ARBA" id="ARBA00022771"/>
    </source>
</evidence>
<dbReference type="Pfam" id="PF13445">
    <property type="entry name" value="zf-RING_UBOX"/>
    <property type="match status" value="1"/>
</dbReference>
<dbReference type="InterPro" id="IPR027370">
    <property type="entry name" value="Znf-RING_euk"/>
</dbReference>
<dbReference type="PANTHER" id="PTHR48207">
    <property type="entry name" value="SUCCINATE--HYDROXYMETHYLGLUTARATE COA-TRANSFERASE"/>
    <property type="match status" value="1"/>
</dbReference>
<dbReference type="InterPro" id="IPR013083">
    <property type="entry name" value="Znf_RING/FYVE/PHD"/>
</dbReference>
<dbReference type="Proteomes" id="UP000007800">
    <property type="component" value="Unassembled WGS sequence"/>
</dbReference>
<evidence type="ECO:0000256" key="2">
    <source>
        <dbReference type="ARBA" id="ARBA00022679"/>
    </source>
</evidence>
<organism evidence="9">
    <name type="scientific">Perkinsus marinus (strain ATCC 50983 / TXsc)</name>
    <dbReference type="NCBI Taxonomy" id="423536"/>
    <lineage>
        <taxon>Eukaryota</taxon>
        <taxon>Sar</taxon>
        <taxon>Alveolata</taxon>
        <taxon>Perkinsozoa</taxon>
        <taxon>Perkinsea</taxon>
        <taxon>Perkinsida</taxon>
        <taxon>Perkinsidae</taxon>
        <taxon>Perkinsus</taxon>
    </lineage>
</organism>
<dbReference type="GO" id="GO:0047369">
    <property type="term" value="F:succinate-hydroxymethylglutarate CoA-transferase activity"/>
    <property type="evidence" value="ECO:0007669"/>
    <property type="project" value="TreeGrafter"/>
</dbReference>
<gene>
    <name evidence="8" type="ORF">Pmar_PMAR021165</name>
</gene>
<evidence type="ECO:0000256" key="6">
    <source>
        <dbReference type="PROSITE-ProRule" id="PRU00175"/>
    </source>
</evidence>
<proteinExistence type="inferred from homology"/>
<dbReference type="Gene3D" id="3.30.1540.10">
    <property type="entry name" value="formyl-coa transferase, domain 3"/>
    <property type="match status" value="1"/>
</dbReference>
<dbReference type="SUPFAM" id="SSF89796">
    <property type="entry name" value="CoA-transferase family III (CaiB/BaiF)"/>
    <property type="match status" value="1"/>
</dbReference>
<feature type="domain" description="RING-type" evidence="7">
    <location>
        <begin position="34"/>
        <end position="74"/>
    </location>
</feature>
<keyword evidence="2" id="KW-0808">Transferase</keyword>
<evidence type="ECO:0000256" key="1">
    <source>
        <dbReference type="ARBA" id="ARBA00008383"/>
    </source>
</evidence>
<dbReference type="OrthoDB" id="421515at2759"/>
<dbReference type="OMA" id="HRPGFGT"/>
<dbReference type="SUPFAM" id="SSF57850">
    <property type="entry name" value="RING/U-box"/>
    <property type="match status" value="1"/>
</dbReference>
<protein>
    <submittedName>
        <fullName evidence="8">Alpha methylacyl-CoA racemase, putative</fullName>
    </submittedName>
</protein>
<evidence type="ECO:0000256" key="3">
    <source>
        <dbReference type="ARBA" id="ARBA00022723"/>
    </source>
</evidence>
<evidence type="ECO:0000313" key="9">
    <source>
        <dbReference type="Proteomes" id="UP000007800"/>
    </source>
</evidence>
<evidence type="ECO:0000313" key="8">
    <source>
        <dbReference type="EMBL" id="EER14412.1"/>
    </source>
</evidence>
<dbReference type="InterPro" id="IPR003673">
    <property type="entry name" value="CoA-Trfase_fam_III"/>
</dbReference>
<dbReference type="InterPro" id="IPR017907">
    <property type="entry name" value="Znf_RING_CS"/>
</dbReference>
<dbReference type="PROSITE" id="PS50089">
    <property type="entry name" value="ZF_RING_2"/>
    <property type="match status" value="1"/>
</dbReference>
<keyword evidence="5" id="KW-0862">Zinc</keyword>
<name>C5KM51_PERM5</name>
<dbReference type="GO" id="GO:0005739">
    <property type="term" value="C:mitochondrion"/>
    <property type="evidence" value="ECO:0007669"/>
    <property type="project" value="TreeGrafter"/>
</dbReference>
<dbReference type="EMBL" id="GG674250">
    <property type="protein sequence ID" value="EER14412.1"/>
    <property type="molecule type" value="Genomic_DNA"/>
</dbReference>
<dbReference type="SMART" id="SM00184">
    <property type="entry name" value="RING"/>
    <property type="match status" value="1"/>
</dbReference>
<keyword evidence="3" id="KW-0479">Metal-binding</keyword>
<dbReference type="Gene3D" id="3.40.50.10540">
    <property type="entry name" value="Crotonobetainyl-coa:carnitine coa-transferase, domain 1"/>
    <property type="match status" value="1"/>
</dbReference>
<sequence length="607" mass="66531">MPPKRSVAAKAEAAPLAYKLRYCDKDSISPNLHCSVCCEVFTDPVCAVPCGHTFCRECLYQWLELRNTTCPECRATIIKQNCHNDLMARKFFDEQDVYCPFRGCQWDGKHGDLEAHMGDCDCDPSRVPDFLKSSSLDDSEGTVDGVVMGGALRMELLRQNNSSLLKAAFNTSILDDDDEDNMTQPPKPTWRENLTRILAGPYGGMMLADYGAEVIKVEKPGVGDDARAWGPPFTDKGRESAYFVAPNRNKHSIGVNLKTPEGQQIIKDLVKVSDIVIENYVPGTLAKYGLDYESLRKFNPALVYGSLTGYGDTGPDKDRPGYALMVEGRCGMMACTGIGDQPVKIGVAWTDILAGLHLHGGVLAALYNAKMTGQGRHVKCSLLESQVSAMANVASGYLIGGVECARMGTQHPNIVPYGAFPTADGHIVAGALNDAQWKSFCNVLGRPDLEQDEKFKTNEARCNHRDELNGILNEILKTKRTEEWMALLDALPHKERLAHDKLQNMQGVFSDPQVLARGMKLTVEHATAGTGFVAIVLPHALCSGPIDVVGPAVKFEPAPSKEEKSLPPPALGEHTKWVLQRCLGYSDEKIARLAEDRIVHIMSNEPL</sequence>